<keyword evidence="1" id="KW-0732">Signal</keyword>
<evidence type="ECO:0000313" key="2">
    <source>
        <dbReference type="EMBL" id="EEN43454.1"/>
    </source>
</evidence>
<feature type="chain" id="PRO_5002935261" evidence="1">
    <location>
        <begin position="21"/>
        <end position="780"/>
    </location>
</feature>
<feature type="signal peptide" evidence="1">
    <location>
        <begin position="1"/>
        <end position="20"/>
    </location>
</feature>
<dbReference type="PANTHER" id="PTHR45713">
    <property type="entry name" value="FTP DOMAIN-CONTAINING PROTEIN"/>
    <property type="match status" value="1"/>
</dbReference>
<accession>C3ZVD3</accession>
<gene>
    <name evidence="2" type="ORF">BRAFLDRAFT_100125</name>
</gene>
<dbReference type="EMBL" id="GG666689">
    <property type="protein sequence ID" value="EEN43454.1"/>
    <property type="molecule type" value="Genomic_DNA"/>
</dbReference>
<dbReference type="InterPro" id="IPR051941">
    <property type="entry name" value="BG_Antigen-Binding_Lectin"/>
</dbReference>
<sequence>MEKYWTIVTVLCVAAFAALGTEMNPCRPPSDVKVCGCSEGLSSSNPNNTCTVCACSSDGNTMARDCFGAVDTVWEPLYEPAGYRHWVILDLQQAWRIFRLGIANYGDVTHDVMSFVLERQEQNVTKCTLNVMGFLHNSSPSGSVWEFVNSSDAVQAGITILQTFDVYSHAQYLKLTVETHSGEGPRIREIALYGTGTSYPQYLKLSVDTHSGEGPRIREISLYGTDKPPLFEPCVVIHAGCTLDETAERTTPPGDQHCYVITDIHERIHNMSSAVPVHRTGNITFHSEFSVECLEDYEISLYWTVRGVGPTTSGHPLDDVTPEGVPQNNLYFSFPPRTLPLGVYMVQFQATLTVPGSDHVSISAVQTWVKVERMPLTYTIGPIVQTINTTRDLVIDAARSFDPEGLLNSKGFLFDLDCTYKLTQPVDFSNINIAVCKKATSSGNLHGGVPERAIDGNHGEGQWDSLSCVHSAEEPNPWWMVDLGSEYSIASCIENCNQASTIAAWPLVLAPTSEIQGTIEYTLEEYPIGHAAENWTSVIQVSSPALQVPGGVFVDVGNYTIRLTDTVGSWQKISEWRFEVLPNPVPSVAAEGSNETVGGDPQSLSEMCTLLPPAGTSLMDQFCITCQEFVDVLGPLETQVSFKLNPIGEFATVTFPGDGPPTENEIGLLPFNGWIKALTRTQLNGYLDGFMNYPTGTFFRLIHQGEAQTAFLGSVIVSYTAGSMAAAGEDITELMNARTPALTTDFVKDEPASVDEAGKETTVLASPVKTGMTVESLAPA</sequence>
<protein>
    <submittedName>
        <fullName evidence="2">Uncharacterized protein</fullName>
    </submittedName>
</protein>
<dbReference type="Pfam" id="PF22633">
    <property type="entry name" value="F5_F8_type_C_2"/>
    <property type="match status" value="1"/>
</dbReference>
<dbReference type="AlphaFoldDB" id="C3ZVD3"/>
<reference evidence="2" key="1">
    <citation type="journal article" date="2008" name="Nature">
        <title>The amphioxus genome and the evolution of the chordate karyotype.</title>
        <authorList>
            <consortium name="US DOE Joint Genome Institute (JGI-PGF)"/>
            <person name="Putnam N.H."/>
            <person name="Butts T."/>
            <person name="Ferrier D.E.K."/>
            <person name="Furlong R.F."/>
            <person name="Hellsten U."/>
            <person name="Kawashima T."/>
            <person name="Robinson-Rechavi M."/>
            <person name="Shoguchi E."/>
            <person name="Terry A."/>
            <person name="Yu J.-K."/>
            <person name="Benito-Gutierrez E.L."/>
            <person name="Dubchak I."/>
            <person name="Garcia-Fernandez J."/>
            <person name="Gibson-Brown J.J."/>
            <person name="Grigoriev I.V."/>
            <person name="Horton A.C."/>
            <person name="de Jong P.J."/>
            <person name="Jurka J."/>
            <person name="Kapitonov V.V."/>
            <person name="Kohara Y."/>
            <person name="Kuroki Y."/>
            <person name="Lindquist E."/>
            <person name="Lucas S."/>
            <person name="Osoegawa K."/>
            <person name="Pennacchio L.A."/>
            <person name="Salamov A.A."/>
            <person name="Satou Y."/>
            <person name="Sauka-Spengler T."/>
            <person name="Schmutz J."/>
            <person name="Shin-I T."/>
            <person name="Toyoda A."/>
            <person name="Bronner-Fraser M."/>
            <person name="Fujiyama A."/>
            <person name="Holland L.Z."/>
            <person name="Holland P.W.H."/>
            <person name="Satoh N."/>
            <person name="Rokhsar D.S."/>
        </authorList>
    </citation>
    <scope>NUCLEOTIDE SEQUENCE [LARGE SCALE GENOMIC DNA]</scope>
    <source>
        <strain evidence="2">S238N-H82</strain>
        <tissue evidence="2">Testes</tissue>
    </source>
</reference>
<dbReference type="Gene3D" id="2.60.120.260">
    <property type="entry name" value="Galactose-binding domain-like"/>
    <property type="match status" value="2"/>
</dbReference>
<organism>
    <name type="scientific">Branchiostoma floridae</name>
    <name type="common">Florida lancelet</name>
    <name type="synonym">Amphioxus</name>
    <dbReference type="NCBI Taxonomy" id="7739"/>
    <lineage>
        <taxon>Eukaryota</taxon>
        <taxon>Metazoa</taxon>
        <taxon>Chordata</taxon>
        <taxon>Cephalochordata</taxon>
        <taxon>Leptocardii</taxon>
        <taxon>Amphioxiformes</taxon>
        <taxon>Branchiostomatidae</taxon>
        <taxon>Branchiostoma</taxon>
    </lineage>
</organism>
<name>C3ZVD3_BRAFL</name>
<evidence type="ECO:0000256" key="1">
    <source>
        <dbReference type="SAM" id="SignalP"/>
    </source>
</evidence>
<dbReference type="InParanoid" id="C3ZVD3"/>
<dbReference type="InterPro" id="IPR008979">
    <property type="entry name" value="Galactose-bd-like_sf"/>
</dbReference>
<proteinExistence type="predicted"/>
<dbReference type="SUPFAM" id="SSF49785">
    <property type="entry name" value="Galactose-binding domain-like"/>
    <property type="match status" value="2"/>
</dbReference>
<dbReference type="PANTHER" id="PTHR45713:SF6">
    <property type="entry name" value="F5_8 TYPE C DOMAIN-CONTAINING PROTEIN"/>
    <property type="match status" value="1"/>
</dbReference>